<dbReference type="InterPro" id="IPR002734">
    <property type="entry name" value="RibDG_C"/>
</dbReference>
<evidence type="ECO:0000256" key="1">
    <source>
        <dbReference type="ARBA" id="ARBA00005104"/>
    </source>
</evidence>
<evidence type="ECO:0000313" key="5">
    <source>
        <dbReference type="EMBL" id="WXB77718.1"/>
    </source>
</evidence>
<protein>
    <submittedName>
        <fullName evidence="5">Dihydrofolate reductase family protein</fullName>
    </submittedName>
</protein>
<dbReference type="Proteomes" id="UP001382727">
    <property type="component" value="Chromosome"/>
</dbReference>
<accession>A0ABZ2ML79</accession>
<dbReference type="PANTHER" id="PTHR38011">
    <property type="entry name" value="DIHYDROFOLATE REDUCTASE FAMILY PROTEIN (AFU_ORTHOLOGUE AFUA_8G06820)"/>
    <property type="match status" value="1"/>
</dbReference>
<dbReference type="Pfam" id="PF01872">
    <property type="entry name" value="RibD_C"/>
    <property type="match status" value="1"/>
</dbReference>
<keyword evidence="2" id="KW-0521">NADP</keyword>
<keyword evidence="6" id="KW-1185">Reference proteome</keyword>
<comment type="pathway">
    <text evidence="1">Cofactor biosynthesis; riboflavin biosynthesis.</text>
</comment>
<name>A0ABZ2ML79_9MICO</name>
<organism evidence="5 6">
    <name type="scientific">Janibacter alittae</name>
    <dbReference type="NCBI Taxonomy" id="3115209"/>
    <lineage>
        <taxon>Bacteria</taxon>
        <taxon>Bacillati</taxon>
        <taxon>Actinomycetota</taxon>
        <taxon>Actinomycetes</taxon>
        <taxon>Micrococcales</taxon>
        <taxon>Intrasporangiaceae</taxon>
        <taxon>Janibacter</taxon>
    </lineage>
</organism>
<dbReference type="InterPro" id="IPR050765">
    <property type="entry name" value="Riboflavin_Biosynth_HTPR"/>
</dbReference>
<dbReference type="PANTHER" id="PTHR38011:SF7">
    <property type="entry name" value="2,5-DIAMINO-6-RIBOSYLAMINO-4(3H)-PYRIMIDINONE 5'-PHOSPHATE REDUCTASE"/>
    <property type="match status" value="1"/>
</dbReference>
<feature type="domain" description="Bacterial bifunctional deaminase-reductase C-terminal" evidence="4">
    <location>
        <begin position="4"/>
        <end position="217"/>
    </location>
</feature>
<reference evidence="5 6" key="1">
    <citation type="submission" date="2024-02" db="EMBL/GenBank/DDBJ databases">
        <title>Janibacter sp. nov., isolated from gut of marine sandworm.</title>
        <authorList>
            <person name="Kim B."/>
            <person name="Jun M.O."/>
            <person name="Shin N.-R."/>
        </authorList>
    </citation>
    <scope>NUCLEOTIDE SEQUENCE [LARGE SCALE GENOMIC DNA]</scope>
    <source>
        <strain evidence="5 6">A1S7</strain>
    </source>
</reference>
<proteinExistence type="predicted"/>
<sequence>MTRPYTTLSCAISLDGYLDDASTRRLILSNAADLDRVDQVRADSDAILVGACTLRLDDPRLLVRSEQRVQERLAAGRSASPVKVTVSERADLDPDANFFTLGEVDKLVYCARDGVEHARERIGAVATIVDGGRPVRMARVCADLAERGVQRLLVEGGGTVLTQFLAEGLADEMHLVLAPFLIGDSRARRFVDDGAFPWRADSPARLVETRAIGDVVLLRYALSERCTG</sequence>
<dbReference type="InterPro" id="IPR024072">
    <property type="entry name" value="DHFR-like_dom_sf"/>
</dbReference>
<gene>
    <name evidence="5" type="ORF">V1351_06490</name>
</gene>
<evidence type="ECO:0000256" key="3">
    <source>
        <dbReference type="ARBA" id="ARBA00023002"/>
    </source>
</evidence>
<dbReference type="SUPFAM" id="SSF53597">
    <property type="entry name" value="Dihydrofolate reductase-like"/>
    <property type="match status" value="1"/>
</dbReference>
<dbReference type="Gene3D" id="3.40.430.10">
    <property type="entry name" value="Dihydrofolate Reductase, subunit A"/>
    <property type="match status" value="1"/>
</dbReference>
<evidence type="ECO:0000313" key="6">
    <source>
        <dbReference type="Proteomes" id="UP001382727"/>
    </source>
</evidence>
<evidence type="ECO:0000256" key="2">
    <source>
        <dbReference type="ARBA" id="ARBA00022857"/>
    </source>
</evidence>
<evidence type="ECO:0000259" key="4">
    <source>
        <dbReference type="Pfam" id="PF01872"/>
    </source>
</evidence>
<dbReference type="EMBL" id="CP144913">
    <property type="protein sequence ID" value="WXB77718.1"/>
    <property type="molecule type" value="Genomic_DNA"/>
</dbReference>
<keyword evidence="3" id="KW-0560">Oxidoreductase</keyword>
<dbReference type="RefSeq" id="WP_338751870.1">
    <property type="nucleotide sequence ID" value="NZ_CP144913.1"/>
</dbReference>